<dbReference type="PROSITE" id="PS50088">
    <property type="entry name" value="ANK_REPEAT"/>
    <property type="match status" value="1"/>
</dbReference>
<feature type="repeat" description="ANK" evidence="1">
    <location>
        <begin position="18"/>
        <end position="50"/>
    </location>
</feature>
<evidence type="ECO:0000313" key="4">
    <source>
        <dbReference type="Proteomes" id="UP000001542"/>
    </source>
</evidence>
<sequence>MAIKIIEKGADLNIPSKTGDYPIHICIKNNYPDIVKLLISHDCNLNVQNKAGQYPLTLTNWETVDDKSLAKLLKKNGAKDLCFEKMCEDKKLQFEHQEAINEKRKQMLEQTSIELDKDYETIEKQKDEKMAEVSKLENDLKGAPACTFI</sequence>
<accession>A2FUY4</accession>
<dbReference type="SUPFAM" id="SSF48403">
    <property type="entry name" value="Ankyrin repeat"/>
    <property type="match status" value="1"/>
</dbReference>
<evidence type="ECO:0000256" key="2">
    <source>
        <dbReference type="SAM" id="Coils"/>
    </source>
</evidence>
<dbReference type="Pfam" id="PF13857">
    <property type="entry name" value="Ank_5"/>
    <property type="match status" value="1"/>
</dbReference>
<dbReference type="EMBL" id="DS114046">
    <property type="protein sequence ID" value="EAX91275.1"/>
    <property type="molecule type" value="Genomic_DNA"/>
</dbReference>
<dbReference type="InterPro" id="IPR036770">
    <property type="entry name" value="Ankyrin_rpt-contain_sf"/>
</dbReference>
<proteinExistence type="predicted"/>
<keyword evidence="4" id="KW-1185">Reference proteome</keyword>
<dbReference type="SMART" id="SM00248">
    <property type="entry name" value="ANK"/>
    <property type="match status" value="2"/>
</dbReference>
<evidence type="ECO:0000256" key="1">
    <source>
        <dbReference type="PROSITE-ProRule" id="PRU00023"/>
    </source>
</evidence>
<evidence type="ECO:0000313" key="3">
    <source>
        <dbReference type="EMBL" id="EAX91275.1"/>
    </source>
</evidence>
<dbReference type="Gene3D" id="1.25.40.20">
    <property type="entry name" value="Ankyrin repeat-containing domain"/>
    <property type="match status" value="1"/>
</dbReference>
<feature type="coiled-coil region" evidence="2">
    <location>
        <begin position="105"/>
        <end position="139"/>
    </location>
</feature>
<dbReference type="KEGG" id="tva:4748968"/>
<dbReference type="VEuPathDB" id="TrichDB:TVAG_251190"/>
<reference evidence="3" key="2">
    <citation type="journal article" date="2007" name="Science">
        <title>Draft genome sequence of the sexually transmitted pathogen Trichomonas vaginalis.</title>
        <authorList>
            <person name="Carlton J.M."/>
            <person name="Hirt R.P."/>
            <person name="Silva J.C."/>
            <person name="Delcher A.L."/>
            <person name="Schatz M."/>
            <person name="Zhao Q."/>
            <person name="Wortman J.R."/>
            <person name="Bidwell S.L."/>
            <person name="Alsmark U.C.M."/>
            <person name="Besteiro S."/>
            <person name="Sicheritz-Ponten T."/>
            <person name="Noel C.J."/>
            <person name="Dacks J.B."/>
            <person name="Foster P.G."/>
            <person name="Simillion C."/>
            <person name="Van de Peer Y."/>
            <person name="Miranda-Saavedra D."/>
            <person name="Barton G.J."/>
            <person name="Westrop G.D."/>
            <person name="Mueller S."/>
            <person name="Dessi D."/>
            <person name="Fiori P.L."/>
            <person name="Ren Q."/>
            <person name="Paulsen I."/>
            <person name="Zhang H."/>
            <person name="Bastida-Corcuera F.D."/>
            <person name="Simoes-Barbosa A."/>
            <person name="Brown M.T."/>
            <person name="Hayes R.D."/>
            <person name="Mukherjee M."/>
            <person name="Okumura C.Y."/>
            <person name="Schneider R."/>
            <person name="Smith A.J."/>
            <person name="Vanacova S."/>
            <person name="Villalvazo M."/>
            <person name="Haas B.J."/>
            <person name="Pertea M."/>
            <person name="Feldblyum T.V."/>
            <person name="Utterback T.R."/>
            <person name="Shu C.L."/>
            <person name="Osoegawa K."/>
            <person name="de Jong P.J."/>
            <person name="Hrdy I."/>
            <person name="Horvathova L."/>
            <person name="Zubacova Z."/>
            <person name="Dolezal P."/>
            <person name="Malik S.B."/>
            <person name="Logsdon J.M. Jr."/>
            <person name="Henze K."/>
            <person name="Gupta A."/>
            <person name="Wang C.C."/>
            <person name="Dunne R.L."/>
            <person name="Upcroft J.A."/>
            <person name="Upcroft P."/>
            <person name="White O."/>
            <person name="Salzberg S.L."/>
            <person name="Tang P."/>
            <person name="Chiu C.-H."/>
            <person name="Lee Y.-S."/>
            <person name="Embley T.M."/>
            <person name="Coombs G.H."/>
            <person name="Mottram J.C."/>
            <person name="Tachezy J."/>
            <person name="Fraser-Liggett C.M."/>
            <person name="Johnson P.J."/>
        </authorList>
    </citation>
    <scope>NUCLEOTIDE SEQUENCE [LARGE SCALE GENOMIC DNA]</scope>
    <source>
        <strain evidence="3">G3</strain>
    </source>
</reference>
<reference evidence="3" key="1">
    <citation type="submission" date="2006-10" db="EMBL/GenBank/DDBJ databases">
        <authorList>
            <person name="Amadeo P."/>
            <person name="Zhao Q."/>
            <person name="Wortman J."/>
            <person name="Fraser-Liggett C."/>
            <person name="Carlton J."/>
        </authorList>
    </citation>
    <scope>NUCLEOTIDE SEQUENCE</scope>
    <source>
        <strain evidence="3">G3</strain>
    </source>
</reference>
<gene>
    <name evidence="3" type="ORF">TVAG_251190</name>
</gene>
<dbReference type="PROSITE" id="PS50297">
    <property type="entry name" value="ANK_REP_REGION"/>
    <property type="match status" value="1"/>
</dbReference>
<dbReference type="InterPro" id="IPR002110">
    <property type="entry name" value="Ankyrin_rpt"/>
</dbReference>
<dbReference type="SMR" id="A2FUY4"/>
<dbReference type="Proteomes" id="UP000001542">
    <property type="component" value="Unassembled WGS sequence"/>
</dbReference>
<keyword evidence="1" id="KW-0040">ANK repeat</keyword>
<name>A2FUY4_TRIV3</name>
<dbReference type="AlphaFoldDB" id="A2FUY4"/>
<dbReference type="VEuPathDB" id="TrichDB:TVAGG3_0455650"/>
<dbReference type="InParanoid" id="A2FUY4"/>
<organism evidence="3 4">
    <name type="scientific">Trichomonas vaginalis (strain ATCC PRA-98 / G3)</name>
    <dbReference type="NCBI Taxonomy" id="412133"/>
    <lineage>
        <taxon>Eukaryota</taxon>
        <taxon>Metamonada</taxon>
        <taxon>Parabasalia</taxon>
        <taxon>Trichomonadida</taxon>
        <taxon>Trichomonadidae</taxon>
        <taxon>Trichomonas</taxon>
    </lineage>
</organism>
<protein>
    <submittedName>
        <fullName evidence="3">Uncharacterized protein</fullName>
    </submittedName>
</protein>
<keyword evidence="2" id="KW-0175">Coiled coil</keyword>
<dbReference type="RefSeq" id="XP_001304205.1">
    <property type="nucleotide sequence ID" value="XM_001304204.1"/>
</dbReference>